<proteinExistence type="predicted"/>
<dbReference type="InterPro" id="IPR011990">
    <property type="entry name" value="TPR-like_helical_dom_sf"/>
</dbReference>
<dbReference type="SUPFAM" id="SSF81901">
    <property type="entry name" value="HCP-like"/>
    <property type="match status" value="1"/>
</dbReference>
<evidence type="ECO:0000256" key="1">
    <source>
        <dbReference type="ARBA" id="ARBA00022737"/>
    </source>
</evidence>
<dbReference type="STRING" id="762903.Pedsa_2961"/>
<dbReference type="InterPro" id="IPR019734">
    <property type="entry name" value="TPR_rpt"/>
</dbReference>
<feature type="repeat" description="TPR" evidence="3">
    <location>
        <begin position="161"/>
        <end position="194"/>
    </location>
</feature>
<dbReference type="PANTHER" id="PTHR44858:SF1">
    <property type="entry name" value="UDP-N-ACETYLGLUCOSAMINE--PEPTIDE N-ACETYLGLUCOSAMINYLTRANSFERASE SPINDLY-RELATED"/>
    <property type="match status" value="1"/>
</dbReference>
<dbReference type="PANTHER" id="PTHR44858">
    <property type="entry name" value="TETRATRICOPEPTIDE REPEAT PROTEIN 6"/>
    <property type="match status" value="1"/>
</dbReference>
<dbReference type="Gene3D" id="1.25.40.10">
    <property type="entry name" value="Tetratricopeptide repeat domain"/>
    <property type="match status" value="3"/>
</dbReference>
<dbReference type="Pfam" id="PF13181">
    <property type="entry name" value="TPR_8"/>
    <property type="match status" value="3"/>
</dbReference>
<evidence type="ECO:0000313" key="5">
    <source>
        <dbReference type="Proteomes" id="UP000000310"/>
    </source>
</evidence>
<keyword evidence="1" id="KW-0677">Repeat</keyword>
<keyword evidence="5" id="KW-1185">Reference proteome</keyword>
<reference evidence="4 5" key="1">
    <citation type="journal article" date="2011" name="Stand. Genomic Sci.">
        <title>Complete genome sequence of the gliding, heparinolytic Pedobacter saltans type strain (113).</title>
        <authorList>
            <person name="Liolios K."/>
            <person name="Sikorski J."/>
            <person name="Lu M."/>
            <person name="Nolan M."/>
            <person name="Lapidus A."/>
            <person name="Lucas S."/>
            <person name="Hammon N."/>
            <person name="Deshpande S."/>
            <person name="Cheng J.F."/>
            <person name="Tapia R."/>
            <person name="Han C."/>
            <person name="Goodwin L."/>
            <person name="Pitluck S."/>
            <person name="Huntemann M."/>
            <person name="Ivanova N."/>
            <person name="Pagani I."/>
            <person name="Mavromatis K."/>
            <person name="Ovchinikova G."/>
            <person name="Pati A."/>
            <person name="Chen A."/>
            <person name="Palaniappan K."/>
            <person name="Land M."/>
            <person name="Hauser L."/>
            <person name="Brambilla E.M."/>
            <person name="Kotsyurbenko O."/>
            <person name="Rohde M."/>
            <person name="Tindall B.J."/>
            <person name="Abt B."/>
            <person name="Goker M."/>
            <person name="Detter J.C."/>
            <person name="Woyke T."/>
            <person name="Bristow J."/>
            <person name="Eisen J.A."/>
            <person name="Markowitz V."/>
            <person name="Hugenholtz P."/>
            <person name="Klenk H.P."/>
            <person name="Kyrpides N.C."/>
        </authorList>
    </citation>
    <scope>NUCLEOTIDE SEQUENCE [LARGE SCALE GENOMIC DNA]</scope>
    <source>
        <strain evidence="5">ATCC 51119 / DSM 12145 / JCM 21818 / LMG 10337 / NBRC 100064 / NCIMB 13643</strain>
    </source>
</reference>
<evidence type="ECO:0000256" key="3">
    <source>
        <dbReference type="PROSITE-ProRule" id="PRU00339"/>
    </source>
</evidence>
<dbReference type="Proteomes" id="UP000000310">
    <property type="component" value="Chromosome"/>
</dbReference>
<feature type="repeat" description="TPR" evidence="3">
    <location>
        <begin position="56"/>
        <end position="89"/>
    </location>
</feature>
<dbReference type="RefSeq" id="WP_013633985.1">
    <property type="nucleotide sequence ID" value="NC_015177.1"/>
</dbReference>
<dbReference type="InterPro" id="IPR050498">
    <property type="entry name" value="Ycf3"/>
</dbReference>
<accession>F0S913</accession>
<keyword evidence="2 3" id="KW-0802">TPR repeat</keyword>
<protein>
    <submittedName>
        <fullName evidence="4">Tetratricopeptide TPR_1 repeat-containing protein</fullName>
    </submittedName>
</protein>
<evidence type="ECO:0000256" key="2">
    <source>
        <dbReference type="ARBA" id="ARBA00022803"/>
    </source>
</evidence>
<sequence length="557" mass="63083">MNITKKIAIAAIGFVSMGTVTIAQSLEDARNAVTAEQYQKAKSMFNNLVTTQANVGANYFYFGDLYLRLENADSAKVLFQKGIAADPGYSFNYIGLGTVDLFNKNETAAQANFDKATASMKKRDYKEYIYIGNAYTYERSLNLDKAFPWFEKAKANGSKDPELYVALGNAYKAQKKNSEAVAEYQRALTYNSNLPSVDVNIGEIWTAAYNFELAESTLNEVVAKNPNFGPAYRALAENSYRWASQFPAKRSELLPKAKEQYSKYLDLTDRSADSRYRYLIFLLNAGDFATLETEAKDFISKYSSKGDYKLAERFLGYAAIENGHNQEGISAMKNFISSVDKKRLIANDYLNLAKAYQSNKEDSLAIENYVKGYDLDTSNVEILGNIAKTYFASKKYGKAADYYQKLTRQPKASFTDWFYLGYSKYFYFAIELNNQKPRNEELIKKTLLEADSAFTYVAEKANNADAYLYVARVEYYLDEKDPEQKAVKAYDKFIELTLAKTTPLTDRDKTNLVEAYSYNGGYFAAKDKVKAKEYFDKALELDPNNAQIKEALRAIKG</sequence>
<organism evidence="4 5">
    <name type="scientific">Pseudopedobacter saltans (strain ATCC 51119 / DSM 12145 / JCM 21818 / CCUG 39354 / LMG 10337 / NBRC 100064 / NCIMB 13643)</name>
    <name type="common">Pedobacter saltans</name>
    <dbReference type="NCBI Taxonomy" id="762903"/>
    <lineage>
        <taxon>Bacteria</taxon>
        <taxon>Pseudomonadati</taxon>
        <taxon>Bacteroidota</taxon>
        <taxon>Sphingobacteriia</taxon>
        <taxon>Sphingobacteriales</taxon>
        <taxon>Sphingobacteriaceae</taxon>
        <taxon>Pseudopedobacter</taxon>
    </lineage>
</organism>
<dbReference type="EMBL" id="CP002545">
    <property type="protein sequence ID" value="ADY53500.1"/>
    <property type="molecule type" value="Genomic_DNA"/>
</dbReference>
<dbReference type="eggNOG" id="COG0457">
    <property type="taxonomic scope" value="Bacteria"/>
</dbReference>
<name>F0S913_PSESL</name>
<dbReference type="HOGENOM" id="CLU_032900_1_0_10"/>
<dbReference type="PROSITE" id="PS50005">
    <property type="entry name" value="TPR"/>
    <property type="match status" value="3"/>
</dbReference>
<evidence type="ECO:0000313" key="4">
    <source>
        <dbReference type="EMBL" id="ADY53500.1"/>
    </source>
</evidence>
<dbReference type="AlphaFoldDB" id="F0S913"/>
<reference evidence="5" key="2">
    <citation type="submission" date="2011-02" db="EMBL/GenBank/DDBJ databases">
        <title>The complete genome of Pedobacter saltans DSM 12145.</title>
        <authorList>
            <consortium name="US DOE Joint Genome Institute (JGI-PGF)"/>
            <person name="Lucas S."/>
            <person name="Copeland A."/>
            <person name="Lapidus A."/>
            <person name="Bruce D."/>
            <person name="Goodwin L."/>
            <person name="Pitluck S."/>
            <person name="Kyrpides N."/>
            <person name="Mavromatis K."/>
            <person name="Pagani I."/>
            <person name="Ivanova N."/>
            <person name="Ovchinnikova G."/>
            <person name="Lu M."/>
            <person name="Detter J.C."/>
            <person name="Han C."/>
            <person name="Land M."/>
            <person name="Hauser L."/>
            <person name="Markowitz V."/>
            <person name="Cheng J.-F."/>
            <person name="Hugenholtz P."/>
            <person name="Woyke T."/>
            <person name="Wu D."/>
            <person name="Tindall B."/>
            <person name="Pomrenke H.G."/>
            <person name="Brambilla E."/>
            <person name="Klenk H.-P."/>
            <person name="Eisen J.A."/>
        </authorList>
    </citation>
    <scope>NUCLEOTIDE SEQUENCE [LARGE SCALE GENOMIC DNA]</scope>
    <source>
        <strain evidence="5">ATCC 51119 / DSM 12145 / JCM 21818 / LMG 10337 / NBRC 100064 / NCIMB 13643</strain>
    </source>
</reference>
<feature type="repeat" description="TPR" evidence="3">
    <location>
        <begin position="513"/>
        <end position="545"/>
    </location>
</feature>
<gene>
    <name evidence="4" type="ordered locus">Pedsa_2961</name>
</gene>
<dbReference type="SMART" id="SM00028">
    <property type="entry name" value="TPR"/>
    <property type="match status" value="6"/>
</dbReference>
<dbReference type="SUPFAM" id="SSF48452">
    <property type="entry name" value="TPR-like"/>
    <property type="match status" value="1"/>
</dbReference>
<dbReference type="KEGG" id="psn:Pedsa_2961"/>